<reference evidence="6" key="1">
    <citation type="journal article" date="2019" name="Int. J. Syst. Evol. Microbiol.">
        <title>The Global Catalogue of Microorganisms (GCM) 10K type strain sequencing project: providing services to taxonomists for standard genome sequencing and annotation.</title>
        <authorList>
            <consortium name="The Broad Institute Genomics Platform"/>
            <consortium name="The Broad Institute Genome Sequencing Center for Infectious Disease"/>
            <person name="Wu L."/>
            <person name="Ma J."/>
        </authorList>
    </citation>
    <scope>NUCLEOTIDE SEQUENCE [LARGE SCALE GENOMIC DNA]</scope>
    <source>
        <strain evidence="6">CCM 7941</strain>
    </source>
</reference>
<dbReference type="InterPro" id="IPR009057">
    <property type="entry name" value="Homeodomain-like_sf"/>
</dbReference>
<evidence type="ECO:0000259" key="4">
    <source>
        <dbReference type="PROSITE" id="PS50977"/>
    </source>
</evidence>
<protein>
    <submittedName>
        <fullName evidence="5">TetR/AcrR family transcriptional regulator</fullName>
    </submittedName>
</protein>
<organism evidence="5 6">
    <name type="scientific">Camelimonas abortus</name>
    <dbReference type="NCBI Taxonomy" id="1017184"/>
    <lineage>
        <taxon>Bacteria</taxon>
        <taxon>Pseudomonadati</taxon>
        <taxon>Pseudomonadota</taxon>
        <taxon>Alphaproteobacteria</taxon>
        <taxon>Hyphomicrobiales</taxon>
        <taxon>Chelatococcaceae</taxon>
        <taxon>Camelimonas</taxon>
    </lineage>
</organism>
<dbReference type="PROSITE" id="PS50977">
    <property type="entry name" value="HTH_TETR_2"/>
    <property type="match status" value="1"/>
</dbReference>
<keyword evidence="6" id="KW-1185">Reference proteome</keyword>
<evidence type="ECO:0000256" key="3">
    <source>
        <dbReference type="SAM" id="MobiDB-lite"/>
    </source>
</evidence>
<dbReference type="Gene3D" id="1.10.357.10">
    <property type="entry name" value="Tetracycline Repressor, domain 2"/>
    <property type="match status" value="1"/>
</dbReference>
<dbReference type="Proteomes" id="UP001595536">
    <property type="component" value="Unassembled WGS sequence"/>
</dbReference>
<name>A0ABV7LEQ6_9HYPH</name>
<evidence type="ECO:0000256" key="2">
    <source>
        <dbReference type="PROSITE-ProRule" id="PRU00335"/>
    </source>
</evidence>
<proteinExistence type="predicted"/>
<evidence type="ECO:0000256" key="1">
    <source>
        <dbReference type="ARBA" id="ARBA00023125"/>
    </source>
</evidence>
<dbReference type="EMBL" id="JBHRUV010000038">
    <property type="protein sequence ID" value="MFC3266410.1"/>
    <property type="molecule type" value="Genomic_DNA"/>
</dbReference>
<dbReference type="Pfam" id="PF00440">
    <property type="entry name" value="TetR_N"/>
    <property type="match status" value="1"/>
</dbReference>
<evidence type="ECO:0000313" key="5">
    <source>
        <dbReference type="EMBL" id="MFC3266410.1"/>
    </source>
</evidence>
<gene>
    <name evidence="5" type="ORF">ACFOEX_08600</name>
</gene>
<accession>A0ABV7LEQ6</accession>
<comment type="caution">
    <text evidence="5">The sequence shown here is derived from an EMBL/GenBank/DDBJ whole genome shotgun (WGS) entry which is preliminary data.</text>
</comment>
<dbReference type="SUPFAM" id="SSF46689">
    <property type="entry name" value="Homeodomain-like"/>
    <property type="match status" value="1"/>
</dbReference>
<keyword evidence="1 2" id="KW-0238">DNA-binding</keyword>
<evidence type="ECO:0000313" key="6">
    <source>
        <dbReference type="Proteomes" id="UP001595536"/>
    </source>
</evidence>
<feature type="domain" description="HTH tetR-type" evidence="4">
    <location>
        <begin position="32"/>
        <end position="92"/>
    </location>
</feature>
<sequence>MTEAHPLKASGDATATSARKGRGARRTRADGRLSRKDWIEAGQEILRKEGISAVKLAALTRRLGVSTGSFYHHFSDFEDYLGALAAAFSMDSVRGVLERTAFDDPDPLNRVRELARLSVAEGTFELDRAMRIWATMDQRAAATVREAEAQVLAFLSEAFRDLGFDETEAELRSRILMSVNIAQLQLFEGGGRRRFFKQAMELLARPDGATTCRKSA</sequence>
<dbReference type="InterPro" id="IPR001647">
    <property type="entry name" value="HTH_TetR"/>
</dbReference>
<feature type="DNA-binding region" description="H-T-H motif" evidence="2">
    <location>
        <begin position="55"/>
        <end position="74"/>
    </location>
</feature>
<dbReference type="RefSeq" id="WP_376828678.1">
    <property type="nucleotide sequence ID" value="NZ_JBHLWR010000004.1"/>
</dbReference>
<feature type="region of interest" description="Disordered" evidence="3">
    <location>
        <begin position="1"/>
        <end position="27"/>
    </location>
</feature>